<evidence type="ECO:0000256" key="1">
    <source>
        <dbReference type="SAM" id="MobiDB-lite"/>
    </source>
</evidence>
<name>A0A2U1N6T2_ARTAN</name>
<dbReference type="PROSITE" id="PS50181">
    <property type="entry name" value="FBOX"/>
    <property type="match status" value="1"/>
</dbReference>
<proteinExistence type="predicted"/>
<organism evidence="3 4">
    <name type="scientific">Artemisia annua</name>
    <name type="common">Sweet wormwood</name>
    <dbReference type="NCBI Taxonomy" id="35608"/>
    <lineage>
        <taxon>Eukaryota</taxon>
        <taxon>Viridiplantae</taxon>
        <taxon>Streptophyta</taxon>
        <taxon>Embryophyta</taxon>
        <taxon>Tracheophyta</taxon>
        <taxon>Spermatophyta</taxon>
        <taxon>Magnoliopsida</taxon>
        <taxon>eudicotyledons</taxon>
        <taxon>Gunneridae</taxon>
        <taxon>Pentapetalae</taxon>
        <taxon>asterids</taxon>
        <taxon>campanulids</taxon>
        <taxon>Asterales</taxon>
        <taxon>Asteraceae</taxon>
        <taxon>Asteroideae</taxon>
        <taxon>Anthemideae</taxon>
        <taxon>Artemisiinae</taxon>
        <taxon>Artemisia</taxon>
    </lineage>
</organism>
<dbReference type="InterPro" id="IPR036047">
    <property type="entry name" value="F-box-like_dom_sf"/>
</dbReference>
<keyword evidence="4" id="KW-1185">Reference proteome</keyword>
<dbReference type="InterPro" id="IPR055411">
    <property type="entry name" value="LRR_FXL15/At3g58940/PEG3-like"/>
</dbReference>
<feature type="region of interest" description="Disordered" evidence="1">
    <location>
        <begin position="419"/>
        <end position="450"/>
    </location>
</feature>
<dbReference type="Gene3D" id="1.20.1280.50">
    <property type="match status" value="1"/>
</dbReference>
<dbReference type="SMART" id="SM00256">
    <property type="entry name" value="FBOX"/>
    <property type="match status" value="1"/>
</dbReference>
<dbReference type="PANTHER" id="PTHR32212:SF461">
    <property type="entry name" value="F-BOX DOMAIN-CONTAINING PROTEIN"/>
    <property type="match status" value="1"/>
</dbReference>
<sequence length="495" mass="56632">MDRACHKAIFKAKEDRISNLPDEVIHHIMSFLDIKDSIRTSKLSRRWRNIWTSMPHLNITSRGFRMWAKFAKFVRQVLSHRNNLAQVSTVSLIFTRVAIHAFENILRYAYSHNVQQLKVVWLSEKSHEFPQFIFSSHTLKHLTLVYSNSLYSGCSPRLPESAWDFPALETLTLRNIHVGYRGDKNLDLFSKCVNLKNITLDGYFSHSLEVFNICAPQLTNLTIKAASFAKVFNVVAPRLENLKLSVYATSRFNFSKDDFVSLEKVHITLSSAYYTKEYVPVLLDLLQQLRTVKFLTLDVDVIERLLSSLDQHSHEPCPLHDLRCLKINTSHVDQKDHTGSIYAQIRKYFLENSPSASLILNLPKPTPVHRTTTGACCLCPSYHNRHLLPRVQLSVTPVRRAPSPVGSPSVRISNIHHTAGVQSSFRPPVQRQLSPRAPPPPSGPQNRMSCPIHGTPAKVAKLEVEEKRMLGAKSQMHELIEMLMREKEAFWQNFS</sequence>
<dbReference type="CDD" id="cd22160">
    <property type="entry name" value="F-box_AtFBL13-like"/>
    <property type="match status" value="1"/>
</dbReference>
<comment type="caution">
    <text evidence="3">The sequence shown here is derived from an EMBL/GenBank/DDBJ whole genome shotgun (WGS) entry which is preliminary data.</text>
</comment>
<dbReference type="Gene3D" id="3.80.10.10">
    <property type="entry name" value="Ribonuclease Inhibitor"/>
    <property type="match status" value="1"/>
</dbReference>
<dbReference type="SUPFAM" id="SSF81383">
    <property type="entry name" value="F-box domain"/>
    <property type="match status" value="1"/>
</dbReference>
<evidence type="ECO:0000313" key="3">
    <source>
        <dbReference type="EMBL" id="PWA69189.1"/>
    </source>
</evidence>
<accession>A0A2U1N6T2</accession>
<evidence type="ECO:0000259" key="2">
    <source>
        <dbReference type="PROSITE" id="PS50181"/>
    </source>
</evidence>
<protein>
    <submittedName>
        <fullName evidence="3">F-box domain, cyclin-like protein</fullName>
    </submittedName>
</protein>
<gene>
    <name evidence="3" type="ORF">CTI12_AA052730</name>
</gene>
<dbReference type="AlphaFoldDB" id="A0A2U1N6T2"/>
<dbReference type="Proteomes" id="UP000245207">
    <property type="component" value="Unassembled WGS sequence"/>
</dbReference>
<dbReference type="EMBL" id="PKPP01003490">
    <property type="protein sequence ID" value="PWA69189.1"/>
    <property type="molecule type" value="Genomic_DNA"/>
</dbReference>
<dbReference type="InterPro" id="IPR001810">
    <property type="entry name" value="F-box_dom"/>
</dbReference>
<dbReference type="InterPro" id="IPR032675">
    <property type="entry name" value="LRR_dom_sf"/>
</dbReference>
<evidence type="ECO:0000313" key="4">
    <source>
        <dbReference type="Proteomes" id="UP000245207"/>
    </source>
</evidence>
<dbReference type="Pfam" id="PF24758">
    <property type="entry name" value="LRR_At5g56370"/>
    <property type="match status" value="1"/>
</dbReference>
<dbReference type="Pfam" id="PF00646">
    <property type="entry name" value="F-box"/>
    <property type="match status" value="1"/>
</dbReference>
<reference evidence="3 4" key="1">
    <citation type="journal article" date="2018" name="Mol. Plant">
        <title>The genome of Artemisia annua provides insight into the evolution of Asteraceae family and artemisinin biosynthesis.</title>
        <authorList>
            <person name="Shen Q."/>
            <person name="Zhang L."/>
            <person name="Liao Z."/>
            <person name="Wang S."/>
            <person name="Yan T."/>
            <person name="Shi P."/>
            <person name="Liu M."/>
            <person name="Fu X."/>
            <person name="Pan Q."/>
            <person name="Wang Y."/>
            <person name="Lv Z."/>
            <person name="Lu X."/>
            <person name="Zhang F."/>
            <person name="Jiang W."/>
            <person name="Ma Y."/>
            <person name="Chen M."/>
            <person name="Hao X."/>
            <person name="Li L."/>
            <person name="Tang Y."/>
            <person name="Lv G."/>
            <person name="Zhou Y."/>
            <person name="Sun X."/>
            <person name="Brodelius P.E."/>
            <person name="Rose J.K.C."/>
            <person name="Tang K."/>
        </authorList>
    </citation>
    <scope>NUCLEOTIDE SEQUENCE [LARGE SCALE GENOMIC DNA]</scope>
    <source>
        <strain evidence="4">cv. Huhao1</strain>
        <tissue evidence="3">Leaf</tissue>
    </source>
</reference>
<dbReference type="InterPro" id="IPR053781">
    <property type="entry name" value="F-box_AtFBL13-like"/>
</dbReference>
<feature type="domain" description="F-box" evidence="2">
    <location>
        <begin position="14"/>
        <end position="70"/>
    </location>
</feature>
<dbReference type="OrthoDB" id="1848700at2759"/>
<dbReference type="PANTHER" id="PTHR32212">
    <property type="entry name" value="CYCLIN-LIKE F-BOX"/>
    <property type="match status" value="1"/>
</dbReference>
<dbReference type="SUPFAM" id="SSF52047">
    <property type="entry name" value="RNI-like"/>
    <property type="match status" value="1"/>
</dbReference>